<protein>
    <recommendedName>
        <fullName evidence="1">AAA+ ATPase domain-containing protein</fullName>
    </recommendedName>
</protein>
<dbReference type="Gene3D" id="3.40.50.300">
    <property type="entry name" value="P-loop containing nucleotide triphosphate hydrolases"/>
    <property type="match status" value="1"/>
</dbReference>
<name>A0ABM8Z9V1_9LACO</name>
<dbReference type="PANTHER" id="PTHR40396">
    <property type="entry name" value="ATPASE-LIKE PROTEIN"/>
    <property type="match status" value="1"/>
</dbReference>
<dbReference type="SMART" id="SM00382">
    <property type="entry name" value="AAA"/>
    <property type="match status" value="1"/>
</dbReference>
<accession>A0ABM8Z9V1</accession>
<reference evidence="2 3" key="1">
    <citation type="submission" date="2021-11" db="EMBL/GenBank/DDBJ databases">
        <authorList>
            <person name="Depoorter E."/>
        </authorList>
    </citation>
    <scope>NUCLEOTIDE SEQUENCE [LARGE SCALE GENOMIC DNA]</scope>
    <source>
        <strain evidence="2 3">LMG 24286</strain>
    </source>
</reference>
<dbReference type="Proteomes" id="UP000789719">
    <property type="component" value="Unassembled WGS sequence"/>
</dbReference>
<dbReference type="Pfam" id="PF13476">
    <property type="entry name" value="AAA_23"/>
    <property type="match status" value="1"/>
</dbReference>
<gene>
    <name evidence="2" type="ORF">WGH24286_00024</name>
</gene>
<evidence type="ECO:0000313" key="3">
    <source>
        <dbReference type="Proteomes" id="UP000789719"/>
    </source>
</evidence>
<dbReference type="EMBL" id="CAKKNT010000001">
    <property type="protein sequence ID" value="CAH0417612.1"/>
    <property type="molecule type" value="Genomic_DNA"/>
</dbReference>
<evidence type="ECO:0000313" key="2">
    <source>
        <dbReference type="EMBL" id="CAH0417612.1"/>
    </source>
</evidence>
<dbReference type="RefSeq" id="WP_230097744.1">
    <property type="nucleotide sequence ID" value="NZ_CAKKNT010000001.1"/>
</dbReference>
<dbReference type="InterPro" id="IPR038729">
    <property type="entry name" value="Rad50/SbcC_AAA"/>
</dbReference>
<comment type="caution">
    <text evidence="2">The sequence shown here is derived from an EMBL/GenBank/DDBJ whole genome shotgun (WGS) entry which is preliminary data.</text>
</comment>
<organism evidence="2 3">
    <name type="scientific">Periweissella ghanensis</name>
    <dbReference type="NCBI Taxonomy" id="467997"/>
    <lineage>
        <taxon>Bacteria</taxon>
        <taxon>Bacillati</taxon>
        <taxon>Bacillota</taxon>
        <taxon>Bacilli</taxon>
        <taxon>Lactobacillales</taxon>
        <taxon>Lactobacillaceae</taxon>
        <taxon>Periweissella</taxon>
    </lineage>
</organism>
<dbReference type="InterPro" id="IPR027417">
    <property type="entry name" value="P-loop_NTPase"/>
</dbReference>
<sequence length="457" mass="51692">MAKLLNVVIENLKNVKHGEVSLVNKGEYLNVIGIYGQNGSGKTTLINAVQLFKLIISNQKLNGVEYLSPNEVATISLEFDDTKGQQYLSYAFSLLLVNGQVNLVGEELRVKAYGNNKRYRSLLTWHKTDDLTLKILGKDANEDVMDYAVASSMNAAAIVSSEYMRNLLARRQGQVKYDELNRTIDNLRRIAFDINIYTDAHAGVTSLGLPLSFIYHTEEMDSAGVILVPNNDAPISKDVYMRIEKSIQQVNQVLPNIVPGLTLDTIVNQQLAADGEHMDYIIQLISVRESIDTKTNTKEIKKIPFRYESVGIIKIVSILPFLIEAYTNTESVVLIDELDSGIYEYLLGELVAIFEQGAFGQLIFTSHNLRVLEMLPQEKIVFSTTDEFNRYTHFEKIRDTNNLRKKYLRDIEFEEGQYYAPTQRAKIIQGFRNTNVKASNLVDDATKDELLKQLGLI</sequence>
<keyword evidence="3" id="KW-1185">Reference proteome</keyword>
<evidence type="ECO:0000259" key="1">
    <source>
        <dbReference type="SMART" id="SM00382"/>
    </source>
</evidence>
<dbReference type="InterPro" id="IPR003593">
    <property type="entry name" value="AAA+_ATPase"/>
</dbReference>
<dbReference type="SUPFAM" id="SSF52540">
    <property type="entry name" value="P-loop containing nucleoside triphosphate hydrolases"/>
    <property type="match status" value="1"/>
</dbReference>
<feature type="domain" description="AAA+ ATPase" evidence="1">
    <location>
        <begin position="28"/>
        <end position="386"/>
    </location>
</feature>
<dbReference type="PANTHER" id="PTHR40396:SF1">
    <property type="entry name" value="ATPASE AAA-TYPE CORE DOMAIN-CONTAINING PROTEIN"/>
    <property type="match status" value="1"/>
</dbReference>
<proteinExistence type="predicted"/>